<accession>A0A4R4E4D6</accession>
<evidence type="ECO:0000259" key="1">
    <source>
        <dbReference type="PROSITE" id="PS50853"/>
    </source>
</evidence>
<dbReference type="InterPro" id="IPR003961">
    <property type="entry name" value="FN3_dom"/>
</dbReference>
<organism evidence="2 3">
    <name type="scientific">Flaviaesturariibacter aridisoli</name>
    <dbReference type="NCBI Taxonomy" id="2545761"/>
    <lineage>
        <taxon>Bacteria</taxon>
        <taxon>Pseudomonadati</taxon>
        <taxon>Bacteroidota</taxon>
        <taxon>Chitinophagia</taxon>
        <taxon>Chitinophagales</taxon>
        <taxon>Chitinophagaceae</taxon>
        <taxon>Flaviaestuariibacter</taxon>
    </lineage>
</organism>
<keyword evidence="3" id="KW-1185">Reference proteome</keyword>
<dbReference type="OrthoDB" id="663485at2"/>
<dbReference type="RefSeq" id="WP_131851764.1">
    <property type="nucleotide sequence ID" value="NZ_SKFH01000010.1"/>
</dbReference>
<reference evidence="2 3" key="1">
    <citation type="submission" date="2019-03" db="EMBL/GenBank/DDBJ databases">
        <authorList>
            <person name="Kim M.K.M."/>
        </authorList>
    </citation>
    <scope>NUCLEOTIDE SEQUENCE [LARGE SCALE GENOMIC DNA]</scope>
    <source>
        <strain evidence="2 3">17J68-15</strain>
    </source>
</reference>
<comment type="caution">
    <text evidence="2">The sequence shown here is derived from an EMBL/GenBank/DDBJ whole genome shotgun (WGS) entry which is preliminary data.</text>
</comment>
<dbReference type="CDD" id="cd00063">
    <property type="entry name" value="FN3"/>
    <property type="match status" value="1"/>
</dbReference>
<dbReference type="InterPro" id="IPR013783">
    <property type="entry name" value="Ig-like_fold"/>
</dbReference>
<proteinExistence type="predicted"/>
<dbReference type="Pfam" id="PF18962">
    <property type="entry name" value="Por_Secre_tail"/>
    <property type="match status" value="1"/>
</dbReference>
<dbReference type="SUPFAM" id="SSF49265">
    <property type="entry name" value="Fibronectin type III"/>
    <property type="match status" value="1"/>
</dbReference>
<dbReference type="InterPro" id="IPR036116">
    <property type="entry name" value="FN3_sf"/>
</dbReference>
<dbReference type="InterPro" id="IPR026444">
    <property type="entry name" value="Secre_tail"/>
</dbReference>
<dbReference type="Proteomes" id="UP000295164">
    <property type="component" value="Unassembled WGS sequence"/>
</dbReference>
<dbReference type="EMBL" id="SKFH01000010">
    <property type="protein sequence ID" value="TCZ72841.1"/>
    <property type="molecule type" value="Genomic_DNA"/>
</dbReference>
<gene>
    <name evidence="2" type="ORF">E0486_08665</name>
</gene>
<dbReference type="AlphaFoldDB" id="A0A4R4E4D6"/>
<sequence length="908" mass="91569">MRPMLAHLHRIFLAVLLLLSAGLRATPIAPSPATAVTLTGRSSSAISLSWTSGSGARRIVVARLSATANAVPANGTEYVAGSNSFSDASNPLTGTGNVVVYTGNGTSVTISGLSALTTYSFFVYEYNGAGATSEYSTAASLTSQSTLAAAPSGQVSNSAFTFAGIAAANVVKLDYPAASTVGGSGYLLLYKEGAGQSLGAGDLPVGGTTYAAGGSIGTATIAAVVTSSAQTTTNVSGLTGSKHFTFFIVPYAGSNSGGTNSFNTAGAIGSRYVPSFSGIAASLGGETASLSSLVNTASITDISQGFQVWQLSLSETDDDALPTILKSLTVSASANNQMGFSTAIRSAALFQGGSLLGQAVISGNQLQFTGLSLTIPDNGSATLSLRISLLANVNGGASTGANKDGDRFAFQLSNANVSADGAANSSQFASFTSITSAASGSNLYAVAATLLRFAQAPPTATDPYVTIAPTVTVEGVDAGGNRDIDNNAAVTISGGLGLAGTLTRTPSAGLATFTGMYLTTPGSTSLSAANGALTTGAASVSVNNVQNVGVFAFNGTSCNAGTLVATGAAAGFSFGSVSYNGLTCNSSGNSGGVQALSVSSSWPAAFDNMKYIEFTVSPAAGWRINPTALAFEIYRSANGATSYAVRSSVDGFASDIVSGTTNTSATATVLSLPAAFLGRTSATTFRLYGWGGTSGDLRLDNLMLRGYAGTPLPVSLLRFTGKRAANGNELNWTTASESNNRGFAVERSTDGIHFNQVSFVTSRAAGGNSASDINYSFTDASAGSAGQLNTGKWYYRLKQEDLDGRSKYSAVVLLKGDKSGLLTLDGIYPNPVKGATSIRLQAAAQGGNVGLQLTDMQGRVVRRQTVLTEAGTSTTVNLDLAGLAAGPYHLKAIAGNGETSEAVTVVKQ</sequence>
<feature type="domain" description="Fibronectin type-III" evidence="1">
    <location>
        <begin position="29"/>
        <end position="146"/>
    </location>
</feature>
<evidence type="ECO:0000313" key="2">
    <source>
        <dbReference type="EMBL" id="TCZ72841.1"/>
    </source>
</evidence>
<dbReference type="PROSITE" id="PS50853">
    <property type="entry name" value="FN3"/>
    <property type="match status" value="1"/>
</dbReference>
<evidence type="ECO:0000313" key="3">
    <source>
        <dbReference type="Proteomes" id="UP000295164"/>
    </source>
</evidence>
<protein>
    <submittedName>
        <fullName evidence="2">T9SS type A sorting domain-containing protein</fullName>
    </submittedName>
</protein>
<dbReference type="SMART" id="SM00060">
    <property type="entry name" value="FN3"/>
    <property type="match status" value="1"/>
</dbReference>
<name>A0A4R4E4D6_9BACT</name>
<dbReference type="Gene3D" id="2.60.40.10">
    <property type="entry name" value="Immunoglobulins"/>
    <property type="match status" value="1"/>
</dbReference>
<dbReference type="NCBIfam" id="TIGR04183">
    <property type="entry name" value="Por_Secre_tail"/>
    <property type="match status" value="1"/>
</dbReference>